<sequence>MWYVRDEEHSQKRLIDVISTQRENKKYLPGVKISDNVVVSGDAASVTAAADVILFAYATRHVTEILQAVKGHIKKDVLFVSFSKGLVAPEGKASMSEADIWLVSEEIRRVTGVEAAVVSGALTARGLAKGEFTEVTLGAISEQAAEEVKKLLEASPKSCLLTKVAAVVLTENLLLTWTSDVTTVEICGALKNILSVAAGIVDGLKLGANTKSAIIRLGLYEMGQYCRYMYGKYDTRQSTLLESCGVSELFKCMLRQSDLMPEVGDDWDVFNILIGRMLSEPEYSKLTVEQIEQSLHPDFVASGPDTAKKIYTQLSSMHLCERYPLFTAVHLICIRSLSANMLIPMLSHHPAHL</sequence>
<gene>
    <name evidence="11" type="ORF">TASK_LOCUS7494</name>
</gene>
<accession>A0A158R9M7</accession>
<dbReference type="InterPro" id="IPR006109">
    <property type="entry name" value="G3P_DH_NAD-dep_C"/>
</dbReference>
<organism evidence="13">
    <name type="scientific">Taenia asiatica</name>
    <name type="common">Asian tapeworm</name>
    <dbReference type="NCBI Taxonomy" id="60517"/>
    <lineage>
        <taxon>Eukaryota</taxon>
        <taxon>Metazoa</taxon>
        <taxon>Spiralia</taxon>
        <taxon>Lophotrochozoa</taxon>
        <taxon>Platyhelminthes</taxon>
        <taxon>Cestoda</taxon>
        <taxon>Eucestoda</taxon>
        <taxon>Cyclophyllidea</taxon>
        <taxon>Taeniidae</taxon>
        <taxon>Taenia</taxon>
    </lineage>
</organism>
<evidence type="ECO:0000313" key="12">
    <source>
        <dbReference type="Proteomes" id="UP000282613"/>
    </source>
</evidence>
<evidence type="ECO:0000313" key="11">
    <source>
        <dbReference type="EMBL" id="VDK38476.1"/>
    </source>
</evidence>
<evidence type="ECO:0000256" key="7">
    <source>
        <dbReference type="RuleBase" id="RU000437"/>
    </source>
</evidence>
<name>A0A158R9M7_TAEAS</name>
<evidence type="ECO:0000313" key="13">
    <source>
        <dbReference type="WBParaSite" id="TASK_0000749301-mRNA-1"/>
    </source>
</evidence>
<evidence type="ECO:0000259" key="10">
    <source>
        <dbReference type="Pfam" id="PF07479"/>
    </source>
</evidence>
<dbReference type="Proteomes" id="UP000282613">
    <property type="component" value="Unassembled WGS sequence"/>
</dbReference>
<evidence type="ECO:0000256" key="6">
    <source>
        <dbReference type="PIRSR" id="PIRSR000114-3"/>
    </source>
</evidence>
<dbReference type="GO" id="GO:0051287">
    <property type="term" value="F:NAD binding"/>
    <property type="evidence" value="ECO:0007669"/>
    <property type="project" value="UniProtKB-UniRule"/>
</dbReference>
<proteinExistence type="inferred from homology"/>
<evidence type="ECO:0000256" key="2">
    <source>
        <dbReference type="ARBA" id="ARBA00023002"/>
    </source>
</evidence>
<evidence type="ECO:0000256" key="1">
    <source>
        <dbReference type="ARBA" id="ARBA00011009"/>
    </source>
</evidence>
<evidence type="ECO:0000259" key="9">
    <source>
        <dbReference type="Pfam" id="PF01210"/>
    </source>
</evidence>
<feature type="active site" description="Proton acceptor" evidence="5">
    <location>
        <position position="191"/>
    </location>
</feature>
<reference evidence="11 12" key="2">
    <citation type="submission" date="2018-11" db="EMBL/GenBank/DDBJ databases">
        <authorList>
            <consortium name="Pathogen Informatics"/>
        </authorList>
    </citation>
    <scope>NUCLEOTIDE SEQUENCE [LARGE SCALE GENOMIC DNA]</scope>
</reference>
<dbReference type="GO" id="GO:0005829">
    <property type="term" value="C:cytosol"/>
    <property type="evidence" value="ECO:0007669"/>
    <property type="project" value="TreeGrafter"/>
</dbReference>
<dbReference type="Gene3D" id="3.40.50.720">
    <property type="entry name" value="NAD(P)-binding Rossmann-like Domain"/>
    <property type="match status" value="1"/>
</dbReference>
<evidence type="ECO:0000256" key="8">
    <source>
        <dbReference type="RuleBase" id="RU361243"/>
    </source>
</evidence>
<dbReference type="Pfam" id="PF07479">
    <property type="entry name" value="NAD_Gly3P_dh_C"/>
    <property type="match status" value="1"/>
</dbReference>
<dbReference type="GO" id="GO:0046168">
    <property type="term" value="P:glycerol-3-phosphate catabolic process"/>
    <property type="evidence" value="ECO:0007669"/>
    <property type="project" value="UniProtKB-UniRule"/>
</dbReference>
<reference evidence="13" key="1">
    <citation type="submission" date="2016-04" db="UniProtKB">
        <authorList>
            <consortium name="WormBaseParasite"/>
        </authorList>
    </citation>
    <scope>IDENTIFICATION</scope>
</reference>
<dbReference type="PANTHER" id="PTHR11728:SF8">
    <property type="entry name" value="GLYCEROL-3-PHOSPHATE DEHYDROGENASE [NAD(+)]-RELATED"/>
    <property type="match status" value="1"/>
</dbReference>
<dbReference type="SUPFAM" id="SSF51735">
    <property type="entry name" value="NAD(P)-binding Rossmann-fold domains"/>
    <property type="match status" value="1"/>
</dbReference>
<comment type="catalytic activity">
    <reaction evidence="4 8">
        <text>sn-glycerol 3-phosphate + NAD(+) = dihydroxyacetone phosphate + NADH + H(+)</text>
        <dbReference type="Rhea" id="RHEA:11092"/>
        <dbReference type="ChEBI" id="CHEBI:15378"/>
        <dbReference type="ChEBI" id="CHEBI:57540"/>
        <dbReference type="ChEBI" id="CHEBI:57597"/>
        <dbReference type="ChEBI" id="CHEBI:57642"/>
        <dbReference type="ChEBI" id="CHEBI:57945"/>
        <dbReference type="EC" id="1.1.1.8"/>
    </reaction>
</comment>
<dbReference type="InterPro" id="IPR011128">
    <property type="entry name" value="G3P_DH_NAD-dep_N"/>
</dbReference>
<dbReference type="Pfam" id="PF01210">
    <property type="entry name" value="NAD_Gly3P_dh_N"/>
    <property type="match status" value="1"/>
</dbReference>
<dbReference type="PRINTS" id="PR00077">
    <property type="entry name" value="GPDHDRGNASE"/>
</dbReference>
<feature type="domain" description="Glycerol-3-phosphate dehydrogenase NAD-dependent N-terminal" evidence="9">
    <location>
        <begin position="11"/>
        <end position="144"/>
    </location>
</feature>
<dbReference type="PANTHER" id="PTHR11728">
    <property type="entry name" value="GLYCEROL-3-PHOSPHATE DEHYDROGENASE"/>
    <property type="match status" value="1"/>
</dbReference>
<dbReference type="STRING" id="60517.A0A158R9M7"/>
<keyword evidence="3 6" id="KW-0520">NAD</keyword>
<protein>
    <recommendedName>
        <fullName evidence="8">Glycerol-3-phosphate dehydrogenase [NAD(+)]</fullName>
        <ecNumber evidence="8">1.1.1.8</ecNumber>
    </recommendedName>
</protein>
<dbReference type="InterPro" id="IPR036291">
    <property type="entry name" value="NAD(P)-bd_dom_sf"/>
</dbReference>
<dbReference type="EMBL" id="UYRS01018626">
    <property type="protein sequence ID" value="VDK38476.1"/>
    <property type="molecule type" value="Genomic_DNA"/>
</dbReference>
<comment type="similarity">
    <text evidence="1 7">Belongs to the NAD-dependent glycerol-3-phosphate dehydrogenase family.</text>
</comment>
<feature type="domain" description="Glycerol-3-phosphate dehydrogenase NAD-dependent C-terminal" evidence="10">
    <location>
        <begin position="180"/>
        <end position="341"/>
    </location>
</feature>
<dbReference type="Gene3D" id="1.10.1040.10">
    <property type="entry name" value="N-(1-d-carboxylethyl)-l-norvaline Dehydrogenase, domain 2"/>
    <property type="match status" value="1"/>
</dbReference>
<evidence type="ECO:0000256" key="5">
    <source>
        <dbReference type="PIRSR" id="PIRSR000114-1"/>
    </source>
</evidence>
<dbReference type="PIRSF" id="PIRSF000114">
    <property type="entry name" value="Glycerol-3-P_dh"/>
    <property type="match status" value="1"/>
</dbReference>
<dbReference type="InterPro" id="IPR013328">
    <property type="entry name" value="6PGD_dom2"/>
</dbReference>
<evidence type="ECO:0000256" key="3">
    <source>
        <dbReference type="ARBA" id="ARBA00023027"/>
    </source>
</evidence>
<dbReference type="EC" id="1.1.1.8" evidence="8"/>
<dbReference type="InterPro" id="IPR006168">
    <property type="entry name" value="G3P_DH_NAD-dep"/>
</dbReference>
<evidence type="ECO:0000256" key="4">
    <source>
        <dbReference type="ARBA" id="ARBA00048683"/>
    </source>
</evidence>
<keyword evidence="12" id="KW-1185">Reference proteome</keyword>
<feature type="binding site" evidence="6">
    <location>
        <position position="124"/>
    </location>
    <ligand>
        <name>NAD(+)</name>
        <dbReference type="ChEBI" id="CHEBI:57540"/>
    </ligand>
</feature>
<dbReference type="OrthoDB" id="10263760at2759"/>
<dbReference type="GO" id="GO:0141152">
    <property type="term" value="F:glycerol-3-phosphate dehydrogenase (NAD+) activity"/>
    <property type="evidence" value="ECO:0007669"/>
    <property type="project" value="UniProtKB-UniRule"/>
</dbReference>
<keyword evidence="2 7" id="KW-0560">Oxidoreductase</keyword>
<dbReference type="AlphaFoldDB" id="A0A158R9M7"/>
<dbReference type="SUPFAM" id="SSF48179">
    <property type="entry name" value="6-phosphogluconate dehydrogenase C-terminal domain-like"/>
    <property type="match status" value="1"/>
</dbReference>
<dbReference type="InterPro" id="IPR008927">
    <property type="entry name" value="6-PGluconate_DH-like_C_sf"/>
</dbReference>
<dbReference type="WBParaSite" id="TASK_0000749301-mRNA-1">
    <property type="protein sequence ID" value="TASK_0000749301-mRNA-1"/>
    <property type="gene ID" value="TASK_0000749301"/>
</dbReference>
<dbReference type="GO" id="GO:0005975">
    <property type="term" value="P:carbohydrate metabolic process"/>
    <property type="evidence" value="ECO:0007669"/>
    <property type="project" value="InterPro"/>
</dbReference>